<evidence type="ECO:0000256" key="4">
    <source>
        <dbReference type="ARBA" id="ARBA00022679"/>
    </source>
</evidence>
<evidence type="ECO:0000259" key="8">
    <source>
        <dbReference type="Pfam" id="PF02729"/>
    </source>
</evidence>
<keyword evidence="10" id="KW-1185">Reference proteome</keyword>
<dbReference type="InterPro" id="IPR024904">
    <property type="entry name" value="OTCase_ArgI"/>
</dbReference>
<dbReference type="PANTHER" id="PTHR45753:SF3">
    <property type="entry name" value="ORNITHINE TRANSCARBAMYLASE, MITOCHONDRIAL"/>
    <property type="match status" value="1"/>
</dbReference>
<feature type="binding site" evidence="6">
    <location>
        <position position="161"/>
    </location>
    <ligand>
        <name>L-ornithine</name>
        <dbReference type="ChEBI" id="CHEBI:46911"/>
    </ligand>
</feature>
<evidence type="ECO:0000256" key="3">
    <source>
        <dbReference type="ARBA" id="ARBA00013007"/>
    </source>
</evidence>
<evidence type="ECO:0000256" key="2">
    <source>
        <dbReference type="ARBA" id="ARBA00007805"/>
    </source>
</evidence>
<evidence type="ECO:0000256" key="1">
    <source>
        <dbReference type="ARBA" id="ARBA00004975"/>
    </source>
</evidence>
<comment type="subcellular location">
    <subcellularLocation>
        <location evidence="6">Cytoplasm</location>
    </subcellularLocation>
</comment>
<keyword evidence="4 6" id="KW-0808">Transferase</keyword>
<evidence type="ECO:0000259" key="7">
    <source>
        <dbReference type="Pfam" id="PF00185"/>
    </source>
</evidence>
<feature type="binding site" evidence="6">
    <location>
        <position position="79"/>
    </location>
    <ligand>
        <name>carbamoyl phosphate</name>
        <dbReference type="ChEBI" id="CHEBI:58228"/>
    </ligand>
</feature>
<dbReference type="PANTHER" id="PTHR45753">
    <property type="entry name" value="ORNITHINE CARBAMOYLTRANSFERASE, MITOCHONDRIAL"/>
    <property type="match status" value="1"/>
</dbReference>
<dbReference type="Gene3D" id="3.40.50.1370">
    <property type="entry name" value="Aspartate/ornithine carbamoyltransferase"/>
    <property type="match status" value="2"/>
</dbReference>
<feature type="binding site" evidence="6">
    <location>
        <begin position="130"/>
        <end position="133"/>
    </location>
    <ligand>
        <name>carbamoyl phosphate</name>
        <dbReference type="ChEBI" id="CHEBI:58228"/>
    </ligand>
</feature>
<dbReference type="EC" id="2.1.3.3" evidence="3 6"/>
<sequence>MKKDLLSISDLTGPEIDALFILTADLKAQQHKGVAHLLLPGKTLGMIFEKPSLRTRVTFDVGMTQLGGRAIYLAPAEIQLGIRETVKDVAKNLERWVDAIVARTFTHRTVEELACHAAIPVINGLSDLTHPCQILADLFTLQEKCGTLHGVKVAYIGDGNNVCHSWLYGAARTGIELYVACPKGYEPDADVVAASRREAEASGGRIVLLNDARAAAEGADVLYTDVWTSMGQEAEAAKRRLDFQGFQVNAALVRLAKPDVLVMHCLPAHRGEEITDEVLDGPRSIVYDEAENRLHVQKAILVTLLGRSSAG</sequence>
<dbReference type="AlphaFoldDB" id="A0A564ZJS6"/>
<reference evidence="9 10" key="1">
    <citation type="submission" date="2019-07" db="EMBL/GenBank/DDBJ databases">
        <authorList>
            <person name="Cremers G."/>
        </authorList>
    </citation>
    <scope>NUCLEOTIDE SEQUENCE [LARGE SCALE GENOMIC DNA]</scope>
</reference>
<comment type="catalytic activity">
    <reaction evidence="5 6">
        <text>carbamoyl phosphate + L-ornithine = L-citrulline + phosphate + H(+)</text>
        <dbReference type="Rhea" id="RHEA:19513"/>
        <dbReference type="ChEBI" id="CHEBI:15378"/>
        <dbReference type="ChEBI" id="CHEBI:43474"/>
        <dbReference type="ChEBI" id="CHEBI:46911"/>
        <dbReference type="ChEBI" id="CHEBI:57743"/>
        <dbReference type="ChEBI" id="CHEBI:58228"/>
        <dbReference type="EC" id="2.1.3.3"/>
    </reaction>
</comment>
<dbReference type="InterPro" id="IPR006131">
    <property type="entry name" value="Asp_carbamoyltransf_Asp/Orn-bd"/>
</dbReference>
<dbReference type="NCBIfam" id="TIGR00658">
    <property type="entry name" value="orni_carb_tr"/>
    <property type="match status" value="1"/>
</dbReference>
<dbReference type="Proteomes" id="UP000334340">
    <property type="component" value="Unassembled WGS sequence"/>
</dbReference>
<evidence type="ECO:0000256" key="5">
    <source>
        <dbReference type="ARBA" id="ARBA00048772"/>
    </source>
</evidence>
<comment type="caution">
    <text evidence="6">Lacks conserved residue(s) required for the propagation of feature annotation.</text>
</comment>
<organism evidence="9 10">
    <name type="scientific">Candidatus Methylomirabilis lanthanidiphila</name>
    <dbReference type="NCBI Taxonomy" id="2211376"/>
    <lineage>
        <taxon>Bacteria</taxon>
        <taxon>Candidatus Methylomirabilota</taxon>
        <taxon>Candidatus Methylomirabilia</taxon>
        <taxon>Candidatus Methylomirabilales</taxon>
        <taxon>Candidatus Methylomirabilaceae</taxon>
        <taxon>Candidatus Methylomirabilis</taxon>
    </lineage>
</organism>
<evidence type="ECO:0000256" key="6">
    <source>
        <dbReference type="HAMAP-Rule" id="MF_01109"/>
    </source>
</evidence>
<feature type="binding site" evidence="6">
    <location>
        <position position="103"/>
    </location>
    <ligand>
        <name>carbamoyl phosphate</name>
        <dbReference type="ChEBI" id="CHEBI:58228"/>
    </ligand>
</feature>
<dbReference type="PRINTS" id="PR00102">
    <property type="entry name" value="OTCASE"/>
</dbReference>
<dbReference type="InterPro" id="IPR036901">
    <property type="entry name" value="Asp/Orn_carbamoylTrfase_sf"/>
</dbReference>
<dbReference type="Pfam" id="PF02729">
    <property type="entry name" value="OTCace_N"/>
    <property type="match status" value="1"/>
</dbReference>
<name>A0A564ZJS6_9BACT</name>
<dbReference type="FunFam" id="3.40.50.1370:FF:000008">
    <property type="entry name" value="Ornithine carbamoyltransferase"/>
    <property type="match status" value="1"/>
</dbReference>
<dbReference type="Pfam" id="PF00185">
    <property type="entry name" value="OTCace"/>
    <property type="match status" value="1"/>
</dbReference>
<dbReference type="GO" id="GO:0016597">
    <property type="term" value="F:amino acid binding"/>
    <property type="evidence" value="ECO:0007669"/>
    <property type="project" value="InterPro"/>
</dbReference>
<accession>A0A564ZJS6</accession>
<keyword evidence="6" id="KW-0963">Cytoplasm</keyword>
<dbReference type="PRINTS" id="PR00100">
    <property type="entry name" value="AOTCASE"/>
</dbReference>
<feature type="binding site" evidence="6">
    <location>
        <position position="225"/>
    </location>
    <ligand>
        <name>L-ornithine</name>
        <dbReference type="ChEBI" id="CHEBI:46911"/>
    </ligand>
</feature>
<comment type="similarity">
    <text evidence="2 6">Belongs to the aspartate/ornithine carbamoyltransferase superfamily. OTCase family.</text>
</comment>
<feature type="domain" description="Aspartate/ornithine carbamoyltransferase carbamoyl-P binding" evidence="8">
    <location>
        <begin position="3"/>
        <end position="143"/>
    </location>
</feature>
<dbReference type="GO" id="GO:0004585">
    <property type="term" value="F:ornithine carbamoyltransferase activity"/>
    <property type="evidence" value="ECO:0007669"/>
    <property type="project" value="UniProtKB-UniRule"/>
</dbReference>
<feature type="binding site" evidence="6">
    <location>
        <begin position="229"/>
        <end position="230"/>
    </location>
    <ligand>
        <name>L-ornithine</name>
        <dbReference type="ChEBI" id="CHEBI:46911"/>
    </ligand>
</feature>
<dbReference type="GO" id="GO:0019240">
    <property type="term" value="P:citrulline biosynthetic process"/>
    <property type="evidence" value="ECO:0007669"/>
    <property type="project" value="TreeGrafter"/>
</dbReference>
<dbReference type="HAMAP" id="MF_01109">
    <property type="entry name" value="OTCase"/>
    <property type="match status" value="1"/>
</dbReference>
<feature type="binding site" evidence="6">
    <location>
        <position position="293"/>
    </location>
    <ligand>
        <name>carbamoyl phosphate</name>
        <dbReference type="ChEBI" id="CHEBI:58228"/>
    </ligand>
</feature>
<feature type="domain" description="Aspartate/ornithine carbamoyltransferase Asp/Orn-binding" evidence="7">
    <location>
        <begin position="150"/>
        <end position="303"/>
    </location>
</feature>
<comment type="pathway">
    <text evidence="1">Amino-acid biosynthesis; L-arginine biosynthesis; L-arginine from L-ornithine and carbamoyl phosphate: step 1/3.</text>
</comment>
<evidence type="ECO:0000313" key="9">
    <source>
        <dbReference type="EMBL" id="VUZ85575.1"/>
    </source>
</evidence>
<feature type="binding site" evidence="6">
    <location>
        <begin position="265"/>
        <end position="266"/>
    </location>
    <ligand>
        <name>carbamoyl phosphate</name>
        <dbReference type="ChEBI" id="CHEBI:58228"/>
    </ligand>
</feature>
<dbReference type="InterPro" id="IPR006130">
    <property type="entry name" value="Asp/Orn_carbamoylTrfase"/>
</dbReference>
<dbReference type="GO" id="GO:0042450">
    <property type="term" value="P:L-arginine biosynthetic process via ornithine"/>
    <property type="evidence" value="ECO:0007669"/>
    <property type="project" value="UniProtKB-UniRule"/>
</dbReference>
<evidence type="ECO:0000313" key="10">
    <source>
        <dbReference type="Proteomes" id="UP000334340"/>
    </source>
</evidence>
<dbReference type="InterPro" id="IPR002292">
    <property type="entry name" value="Orn/put_carbamltrans"/>
</dbReference>
<proteinExistence type="inferred from homology"/>
<dbReference type="SUPFAM" id="SSF53671">
    <property type="entry name" value="Aspartate/ornithine carbamoyltransferase"/>
    <property type="match status" value="1"/>
</dbReference>
<dbReference type="GO" id="GO:0005737">
    <property type="term" value="C:cytoplasm"/>
    <property type="evidence" value="ECO:0007669"/>
    <property type="project" value="UniProtKB-SubCell"/>
</dbReference>
<gene>
    <name evidence="9" type="ORF">MELA_01960</name>
</gene>
<dbReference type="InterPro" id="IPR006132">
    <property type="entry name" value="Asp/Orn_carbamoyltranf_P-bd"/>
</dbReference>
<protein>
    <recommendedName>
        <fullName evidence="3 6">Ornithine carbamoyltransferase</fullName>
        <shortName evidence="6">OTCase</shortName>
        <ecNumber evidence="3 6">2.1.3.3</ecNumber>
    </recommendedName>
</protein>
<dbReference type="EMBL" id="CABIKM010000029">
    <property type="protein sequence ID" value="VUZ85575.1"/>
    <property type="molecule type" value="Genomic_DNA"/>
</dbReference>
<dbReference type="NCBIfam" id="NF001986">
    <property type="entry name" value="PRK00779.1"/>
    <property type="match status" value="1"/>
</dbReference>